<reference evidence="1 2" key="1">
    <citation type="submission" date="2019-08" db="EMBL/GenBank/DDBJ databases">
        <title>Seonamhaeicola sediminis sp. nov., isolated from marine sediment.</title>
        <authorList>
            <person name="Cao W.R."/>
        </authorList>
    </citation>
    <scope>NUCLEOTIDE SEQUENCE [LARGE SCALE GENOMIC DNA]</scope>
    <source>
        <strain evidence="1 2">B011</strain>
    </source>
</reference>
<dbReference type="Proteomes" id="UP000323930">
    <property type="component" value="Unassembled WGS sequence"/>
</dbReference>
<dbReference type="AlphaFoldDB" id="A0A5D0HT66"/>
<sequence>MKSICFLLLTVLLFSCKDDISNKRYRNENYVFYQENGKEGEWLKINPDLKIQLPKSFSTYFFPNGNKYAEVEVIDSFPNRIVKCYDLSNRLTHINIYELDSLIKSTHEDGYFYSYHSNHGLLKSEGQYENNMQQGKWMFYREDGITIKQIVEYIDDTLHGVREDYWENGNIKSKTFNIKGKQNGTTYHYHQNGGLQETLFLKDNLAHGKSTRFYENGNLQAECQYWNDIPKDTCKFYFDDKTLKGIQITNLDTATSKYSQTIYNYHKNGQLKQSFKKVNEHYDGSIKVYYENGNLSHDITFINGKREGYGYEYFENGNIKFKAFYVNDLIEGEMQEFDEKGKLIKTHIAENGEEVDIIIH</sequence>
<evidence type="ECO:0000313" key="1">
    <source>
        <dbReference type="EMBL" id="TYA74241.1"/>
    </source>
</evidence>
<dbReference type="Pfam" id="PF07661">
    <property type="entry name" value="MORN_2"/>
    <property type="match status" value="4"/>
</dbReference>
<dbReference type="RefSeq" id="WP_148542981.1">
    <property type="nucleotide sequence ID" value="NZ_VSDQ01000679.1"/>
</dbReference>
<gene>
    <name evidence="1" type="ORF">FUA24_12985</name>
</gene>
<proteinExistence type="predicted"/>
<organism evidence="1 2">
    <name type="scientific">Seonamhaeicola marinus</name>
    <dbReference type="NCBI Taxonomy" id="1912246"/>
    <lineage>
        <taxon>Bacteria</taxon>
        <taxon>Pseudomonadati</taxon>
        <taxon>Bacteroidota</taxon>
        <taxon>Flavobacteriia</taxon>
        <taxon>Flavobacteriales</taxon>
        <taxon>Flavobacteriaceae</taxon>
    </lineage>
</organism>
<dbReference type="SUPFAM" id="SSF82185">
    <property type="entry name" value="Histone H3 K4-specific methyltransferase SET7/9 N-terminal domain"/>
    <property type="match status" value="2"/>
</dbReference>
<dbReference type="PROSITE" id="PS51257">
    <property type="entry name" value="PROKAR_LIPOPROTEIN"/>
    <property type="match status" value="1"/>
</dbReference>
<dbReference type="OrthoDB" id="959177at2"/>
<name>A0A5D0HT66_9FLAO</name>
<dbReference type="Gene3D" id="3.90.930.1">
    <property type="match status" value="2"/>
</dbReference>
<dbReference type="InterPro" id="IPR011652">
    <property type="entry name" value="MORN_2"/>
</dbReference>
<evidence type="ECO:0000313" key="2">
    <source>
        <dbReference type="Proteomes" id="UP000323930"/>
    </source>
</evidence>
<accession>A0A5D0HT66</accession>
<comment type="caution">
    <text evidence="1">The sequence shown here is derived from an EMBL/GenBank/DDBJ whole genome shotgun (WGS) entry which is preliminary data.</text>
</comment>
<dbReference type="EMBL" id="VSDQ01000679">
    <property type="protein sequence ID" value="TYA74241.1"/>
    <property type="molecule type" value="Genomic_DNA"/>
</dbReference>
<protein>
    <submittedName>
        <fullName evidence="1">Toxin-antitoxin system YwqK family antitoxin</fullName>
    </submittedName>
</protein>
<keyword evidence="2" id="KW-1185">Reference proteome</keyword>